<evidence type="ECO:0000313" key="2">
    <source>
        <dbReference type="EMBL" id="TXG75915.1"/>
    </source>
</evidence>
<keyword evidence="1" id="KW-1133">Transmembrane helix</keyword>
<dbReference type="AlphaFoldDB" id="A0A5C7J320"/>
<protein>
    <submittedName>
        <fullName evidence="2">Uncharacterized protein</fullName>
    </submittedName>
</protein>
<evidence type="ECO:0000256" key="1">
    <source>
        <dbReference type="SAM" id="Phobius"/>
    </source>
</evidence>
<dbReference type="InterPro" id="IPR015915">
    <property type="entry name" value="Kelch-typ_b-propeller"/>
</dbReference>
<evidence type="ECO:0000313" key="3">
    <source>
        <dbReference type="Proteomes" id="UP000321026"/>
    </source>
</evidence>
<dbReference type="Proteomes" id="UP000321026">
    <property type="component" value="Unassembled WGS sequence"/>
</dbReference>
<accession>A0A5C7J320</accession>
<keyword evidence="1" id="KW-0812">Transmembrane</keyword>
<feature type="transmembrane region" description="Helical" evidence="1">
    <location>
        <begin position="74"/>
        <end position="94"/>
    </location>
</feature>
<keyword evidence="1" id="KW-0472">Membrane</keyword>
<dbReference type="EMBL" id="SSDS01000094">
    <property type="protein sequence ID" value="TXG75915.1"/>
    <property type="molecule type" value="Genomic_DNA"/>
</dbReference>
<organism evidence="2 3">
    <name type="scientific">Candidatus Dojkabacteria bacterium</name>
    <dbReference type="NCBI Taxonomy" id="2099670"/>
    <lineage>
        <taxon>Bacteria</taxon>
        <taxon>Candidatus Dojkabacteria</taxon>
    </lineage>
</organism>
<proteinExistence type="predicted"/>
<comment type="caution">
    <text evidence="2">The sequence shown here is derived from an EMBL/GenBank/DDBJ whole genome shotgun (WGS) entry which is preliminary data.</text>
</comment>
<reference evidence="2 3" key="1">
    <citation type="submission" date="2018-09" db="EMBL/GenBank/DDBJ databases">
        <title>Metagenome Assembled Genomes from an Advanced Water Purification Facility.</title>
        <authorList>
            <person name="Stamps B.W."/>
            <person name="Spear J.R."/>
        </authorList>
    </citation>
    <scope>NUCLEOTIDE SEQUENCE [LARGE SCALE GENOMIC DNA]</scope>
    <source>
        <strain evidence="2">Bin_63_2</strain>
    </source>
</reference>
<gene>
    <name evidence="2" type="ORF">E6Q11_05995</name>
</gene>
<sequence length="96" mass="11128">MSDLWKYNPVTGQWSWMNGDMYGDRAGIYTELDDLGLPGARMDANSWVDALGALWLFGGYGWDKNRLAYISRCFWKVFFYDVVVVMCCTIYMLIVL</sequence>
<name>A0A5C7J320_9BACT</name>
<dbReference type="Gene3D" id="2.120.10.80">
    <property type="entry name" value="Kelch-type beta propeller"/>
    <property type="match status" value="1"/>
</dbReference>